<protein>
    <submittedName>
        <fullName evidence="2">Uncharacterized protein</fullName>
    </submittedName>
</protein>
<dbReference type="Proteomes" id="UP000464378">
    <property type="component" value="Chromosome"/>
</dbReference>
<keyword evidence="3" id="KW-1185">Reference proteome</keyword>
<proteinExistence type="predicted"/>
<accession>A0A6C2YTP6</accession>
<reference evidence="2" key="1">
    <citation type="submission" date="2019-04" db="EMBL/GenBank/DDBJ databases">
        <authorList>
            <consortium name="Science for Life Laboratories"/>
        </authorList>
    </citation>
    <scope>NUCLEOTIDE SEQUENCE</scope>
    <source>
        <strain evidence="2">MBLW1</strain>
    </source>
</reference>
<name>A0A6C2YTP6_9BACT</name>
<keyword evidence="1" id="KW-0732">Signal</keyword>
<dbReference type="EMBL" id="LR593887">
    <property type="protein sequence ID" value="VTS06881.1"/>
    <property type="molecule type" value="Genomic_DNA"/>
</dbReference>
<organism evidence="2">
    <name type="scientific">Tuwongella immobilis</name>
    <dbReference type="NCBI Taxonomy" id="692036"/>
    <lineage>
        <taxon>Bacteria</taxon>
        <taxon>Pseudomonadati</taxon>
        <taxon>Planctomycetota</taxon>
        <taxon>Planctomycetia</taxon>
        <taxon>Gemmatales</taxon>
        <taxon>Gemmataceae</taxon>
        <taxon>Tuwongella</taxon>
    </lineage>
</organism>
<gene>
    <name evidence="2" type="ORF">GMBLW1_44320</name>
</gene>
<evidence type="ECO:0000256" key="1">
    <source>
        <dbReference type="SAM" id="SignalP"/>
    </source>
</evidence>
<dbReference type="RefSeq" id="WP_162659797.1">
    <property type="nucleotide sequence ID" value="NZ_LR593887.1"/>
</dbReference>
<feature type="signal peptide" evidence="1">
    <location>
        <begin position="1"/>
        <end position="22"/>
    </location>
</feature>
<evidence type="ECO:0000313" key="3">
    <source>
        <dbReference type="Proteomes" id="UP000464378"/>
    </source>
</evidence>
<sequence>MWMRSVTFVGAILVILSQSASGQDAKAVPAAPKSLLIFYGWPSTINGANGNVQAAAKHFANYDLVVIGGELESPSHPDHRNTAQILQLAKRKTQFFGYVPLGNRKGTDMCLPQAEIAKRMALLKAFGVKGVLLDEFGFDYGVDRDRQNLAVQAAHNNKLTVIANAWNPDDVFLPDQAGVAPALAPGDAYLWESYRFSVGKPVDQATWRVKADKIAAGRKKLPLLVYSVSTNEKQPNNALAQFTHQWYSASIDGHEATGWGYPGFAAGDSQAPLLWFKRPTLGNTVNAPIQVNGTTIRKATTKGIIEVDTKQLTGTFTPSK</sequence>
<dbReference type="KEGG" id="tim:GMBLW1_44320"/>
<feature type="chain" id="PRO_5036172866" evidence="1">
    <location>
        <begin position="23"/>
        <end position="320"/>
    </location>
</feature>
<evidence type="ECO:0000313" key="2">
    <source>
        <dbReference type="EMBL" id="VIP04761.1"/>
    </source>
</evidence>
<dbReference type="AlphaFoldDB" id="A0A6C2YTP6"/>
<dbReference type="EMBL" id="LR586016">
    <property type="protein sequence ID" value="VIP04761.1"/>
    <property type="molecule type" value="Genomic_DNA"/>
</dbReference>
<dbReference type="InParanoid" id="A0A6C2YTP6"/>